<evidence type="ECO:0000313" key="3">
    <source>
        <dbReference type="EMBL" id="QNP48094.1"/>
    </source>
</evidence>
<evidence type="ECO:0000313" key="4">
    <source>
        <dbReference type="Proteomes" id="UP000516028"/>
    </source>
</evidence>
<feature type="compositionally biased region" description="Low complexity" evidence="1">
    <location>
        <begin position="12"/>
        <end position="22"/>
    </location>
</feature>
<dbReference type="KEGG" id="daer:H9K75_18800"/>
<dbReference type="EMBL" id="CP060783">
    <property type="protein sequence ID" value="QNP48094.1"/>
    <property type="molecule type" value="Genomic_DNA"/>
</dbReference>
<sequence length="86" mass="9360">MKSLGDTQETWGRSGSPPMPGGRRLPIPPFWIYVAVLVAIGAFFFGWLMAIPPLVTLALLGFALHRVLKHFGGLGGPGRPRPPQRK</sequence>
<protein>
    <submittedName>
        <fullName evidence="3">Uncharacterized protein</fullName>
    </submittedName>
</protein>
<organism evidence="3 4">
    <name type="scientific">Diaphorobacter aerolatus</name>
    <dbReference type="NCBI Taxonomy" id="1288495"/>
    <lineage>
        <taxon>Bacteria</taxon>
        <taxon>Pseudomonadati</taxon>
        <taxon>Pseudomonadota</taxon>
        <taxon>Betaproteobacteria</taxon>
        <taxon>Burkholderiales</taxon>
        <taxon>Comamonadaceae</taxon>
        <taxon>Diaphorobacter</taxon>
    </lineage>
</organism>
<keyword evidence="2" id="KW-1133">Transmembrane helix</keyword>
<dbReference type="Proteomes" id="UP000516028">
    <property type="component" value="Chromosome"/>
</dbReference>
<keyword evidence="2" id="KW-0812">Transmembrane</keyword>
<evidence type="ECO:0000256" key="1">
    <source>
        <dbReference type="SAM" id="MobiDB-lite"/>
    </source>
</evidence>
<evidence type="ECO:0000256" key="2">
    <source>
        <dbReference type="SAM" id="Phobius"/>
    </source>
</evidence>
<accession>A0A7H0GIH8</accession>
<keyword evidence="2" id="KW-0472">Membrane</keyword>
<name>A0A7H0GIH8_9BURK</name>
<gene>
    <name evidence="3" type="ORF">H9K75_18800</name>
</gene>
<feature type="compositionally biased region" description="Polar residues" evidence="1">
    <location>
        <begin position="1"/>
        <end position="11"/>
    </location>
</feature>
<dbReference type="AlphaFoldDB" id="A0A7H0GIH8"/>
<keyword evidence="4" id="KW-1185">Reference proteome</keyword>
<feature type="transmembrane region" description="Helical" evidence="2">
    <location>
        <begin position="30"/>
        <end position="60"/>
    </location>
</feature>
<feature type="region of interest" description="Disordered" evidence="1">
    <location>
        <begin position="1"/>
        <end position="22"/>
    </location>
</feature>
<reference evidence="3 4" key="1">
    <citation type="submission" date="2020-08" db="EMBL/GenBank/DDBJ databases">
        <title>Genome sequence of Diaphorobacter aerolatus KACC 16536T.</title>
        <authorList>
            <person name="Hyun D.-W."/>
            <person name="Bae J.-W."/>
        </authorList>
    </citation>
    <scope>NUCLEOTIDE SEQUENCE [LARGE SCALE GENOMIC DNA]</scope>
    <source>
        <strain evidence="3 4">KACC 16536</strain>
    </source>
</reference>
<proteinExistence type="predicted"/>